<gene>
    <name evidence="1" type="ORF">COS33_00840</name>
</gene>
<organism evidence="1 2">
    <name type="scientific">Candidatus Wolfebacteria bacterium CG02_land_8_20_14_3_00_37_12</name>
    <dbReference type="NCBI Taxonomy" id="1975066"/>
    <lineage>
        <taxon>Bacteria</taxon>
        <taxon>Candidatus Wolfeibacteriota</taxon>
    </lineage>
</organism>
<evidence type="ECO:0000313" key="1">
    <source>
        <dbReference type="EMBL" id="PIV31883.1"/>
    </source>
</evidence>
<protein>
    <recommendedName>
        <fullName evidence="3">DUF2188 domain-containing protein</fullName>
    </recommendedName>
</protein>
<dbReference type="Proteomes" id="UP000230595">
    <property type="component" value="Unassembled WGS sequence"/>
</dbReference>
<reference evidence="2" key="1">
    <citation type="submission" date="2017-09" db="EMBL/GenBank/DDBJ databases">
        <title>Depth-based differentiation of microbial function through sediment-hosted aquifers and enrichment of novel symbionts in the deep terrestrial subsurface.</title>
        <authorList>
            <person name="Probst A.J."/>
            <person name="Ladd B."/>
            <person name="Jarett J.K."/>
            <person name="Geller-Mcgrath D.E."/>
            <person name="Sieber C.M.K."/>
            <person name="Emerson J.B."/>
            <person name="Anantharaman K."/>
            <person name="Thomas B.C."/>
            <person name="Malmstrom R."/>
            <person name="Stieglmeier M."/>
            <person name="Klingl A."/>
            <person name="Woyke T."/>
            <person name="Ryan C.M."/>
            <person name="Banfield J.F."/>
        </authorList>
    </citation>
    <scope>NUCLEOTIDE SEQUENCE [LARGE SCALE GENOMIC DNA]</scope>
</reference>
<dbReference type="EMBL" id="PEUH01000015">
    <property type="protein sequence ID" value="PIV31883.1"/>
    <property type="molecule type" value="Genomic_DNA"/>
</dbReference>
<name>A0A2M7CQI9_9BACT</name>
<comment type="caution">
    <text evidence="1">The sequence shown here is derived from an EMBL/GenBank/DDBJ whole genome shotgun (WGS) entry which is preliminary data.</text>
</comment>
<evidence type="ECO:0000313" key="2">
    <source>
        <dbReference type="Proteomes" id="UP000230595"/>
    </source>
</evidence>
<evidence type="ECO:0008006" key="3">
    <source>
        <dbReference type="Google" id="ProtNLM"/>
    </source>
</evidence>
<accession>A0A2M7CQI9</accession>
<proteinExistence type="predicted"/>
<dbReference type="AlphaFoldDB" id="A0A2M7CQI9"/>
<sequence>MYLKPNDVWTVKWKNNKSNHKGNDKSSGQREVIGQEAASKLADKKRQLGFKKIEIIKKGG</sequence>